<dbReference type="InterPro" id="IPR027417">
    <property type="entry name" value="P-loop_NTPase"/>
</dbReference>
<dbReference type="RefSeq" id="WP_042577565.1">
    <property type="nucleotide sequence ID" value="NZ_JXQQ01000009.1"/>
</dbReference>
<protein>
    <submittedName>
        <fullName evidence="8">ABC transporter ATP-binding protein</fullName>
    </submittedName>
</protein>
<dbReference type="InterPro" id="IPR003593">
    <property type="entry name" value="AAA+_ATPase"/>
</dbReference>
<dbReference type="AlphaFoldDB" id="A0A0D0MXM0"/>
<proteinExistence type="predicted"/>
<dbReference type="PANTHER" id="PTHR43790">
    <property type="entry name" value="CARBOHYDRATE TRANSPORT ATP-BINDING PROTEIN MG119-RELATED"/>
    <property type="match status" value="1"/>
</dbReference>
<dbReference type="EMBL" id="JXQQ01000009">
    <property type="protein sequence ID" value="KIQ35564.1"/>
    <property type="molecule type" value="Genomic_DNA"/>
</dbReference>
<accession>A0A0D0MXM0</accession>
<organism evidence="8 9">
    <name type="scientific">Variovorax paradoxus</name>
    <dbReference type="NCBI Taxonomy" id="34073"/>
    <lineage>
        <taxon>Bacteria</taxon>
        <taxon>Pseudomonadati</taxon>
        <taxon>Pseudomonadota</taxon>
        <taxon>Betaproteobacteria</taxon>
        <taxon>Burkholderiales</taxon>
        <taxon>Comamonadaceae</taxon>
        <taxon>Variovorax</taxon>
    </lineage>
</organism>
<dbReference type="CDD" id="cd03215">
    <property type="entry name" value="ABC_Carb_Monos_II"/>
    <property type="match status" value="1"/>
</dbReference>
<evidence type="ECO:0000256" key="5">
    <source>
        <dbReference type="ARBA" id="ARBA00022741"/>
    </source>
</evidence>
<dbReference type="PROSITE" id="PS50893">
    <property type="entry name" value="ABC_TRANSPORTER_2"/>
    <property type="match status" value="2"/>
</dbReference>
<dbReference type="Proteomes" id="UP000032067">
    <property type="component" value="Unassembled WGS sequence"/>
</dbReference>
<dbReference type="OrthoDB" id="9776369at2"/>
<keyword evidence="5" id="KW-0547">Nucleotide-binding</keyword>
<dbReference type="Pfam" id="PF00005">
    <property type="entry name" value="ABC_tran"/>
    <property type="match status" value="2"/>
</dbReference>
<keyword evidence="1" id="KW-0813">Transport</keyword>
<feature type="domain" description="ABC transporter" evidence="7">
    <location>
        <begin position="6"/>
        <end position="244"/>
    </location>
</feature>
<evidence type="ECO:0000313" key="9">
    <source>
        <dbReference type="Proteomes" id="UP000032067"/>
    </source>
</evidence>
<name>A0A0D0MXM0_VARPD</name>
<dbReference type="GO" id="GO:0016887">
    <property type="term" value="F:ATP hydrolysis activity"/>
    <property type="evidence" value="ECO:0007669"/>
    <property type="project" value="InterPro"/>
</dbReference>
<evidence type="ECO:0000313" key="8">
    <source>
        <dbReference type="EMBL" id="KIQ35564.1"/>
    </source>
</evidence>
<feature type="domain" description="ABC transporter" evidence="7">
    <location>
        <begin position="262"/>
        <end position="510"/>
    </location>
</feature>
<dbReference type="GO" id="GO:0005524">
    <property type="term" value="F:ATP binding"/>
    <property type="evidence" value="ECO:0007669"/>
    <property type="project" value="UniProtKB-KW"/>
</dbReference>
<keyword evidence="4" id="KW-0677">Repeat</keyword>
<evidence type="ECO:0000256" key="2">
    <source>
        <dbReference type="ARBA" id="ARBA00022475"/>
    </source>
</evidence>
<dbReference type="SMART" id="SM00382">
    <property type="entry name" value="AAA"/>
    <property type="match status" value="1"/>
</dbReference>
<dbReference type="InterPro" id="IPR050107">
    <property type="entry name" value="ABC_carbohydrate_import_ATPase"/>
</dbReference>
<gene>
    <name evidence="8" type="ORF">RT97_04405</name>
</gene>
<sequence>MPANALELSGIRKTFDGFAALTDAHFAARWGEVHALLGENGAGKSSLMNIAAGLYAPEAGQLLVDDNVVRLAGPRDAARYRIGMVHQHFKLVRPFTVAQNILLTAPPPAEFQSHGERLREISRDIRNKASELGFDIDPSRRIDALSIAEQQRVEILKVLLAGARILILDEPTAVLTDQEAARLLQTVQGLARSGSAVVLVTHKMADVKKYADRVTVMRGGRTVATLEPGATSVGELVRLTVGESIAAPSSQPAKAPRGPVRLSVRGLRSSASPQGRRVLDGVDLELHAGEIYGLAGVGGNGQSELAGAIMGLPEVSGGLEGEMHLEGHGDLKTMSAPARRNVGIAAIPADRYGLALAGGLSVAENYAIGRVHSGRYGPVWHLRRNRIQADTQEAVRAFDVQGVRSVSQKAALLSGGNAQKLVLAREFGKSPTLVLAHSPSRGLDVRASAEVHARLRAARDGGAAVLLISEDLDEVLQLADRVGVMTRGRIAGEFAQPADRQAIGQAMVDHG</sequence>
<dbReference type="CDD" id="cd03216">
    <property type="entry name" value="ABC_Carb_Monos_I"/>
    <property type="match status" value="1"/>
</dbReference>
<dbReference type="SUPFAM" id="SSF52540">
    <property type="entry name" value="P-loop containing nucleoside triphosphate hydrolases"/>
    <property type="match status" value="2"/>
</dbReference>
<reference evidence="8 9" key="1">
    <citation type="submission" date="2014-12" db="EMBL/GenBank/DDBJ databases">
        <title>16Stimator: statistical estimation of ribosomal gene copy numbers from draft genome assemblies.</title>
        <authorList>
            <person name="Perisin M.A."/>
            <person name="Vetter M."/>
            <person name="Gilbert J.A."/>
            <person name="Bergelson J."/>
        </authorList>
    </citation>
    <scope>NUCLEOTIDE SEQUENCE [LARGE SCALE GENOMIC DNA]</scope>
    <source>
        <strain evidence="8 9">MEDvA23</strain>
    </source>
</reference>
<comment type="caution">
    <text evidence="8">The sequence shown here is derived from an EMBL/GenBank/DDBJ whole genome shotgun (WGS) entry which is preliminary data.</text>
</comment>
<evidence type="ECO:0000256" key="3">
    <source>
        <dbReference type="ARBA" id="ARBA00022597"/>
    </source>
</evidence>
<dbReference type="Gene3D" id="3.40.50.300">
    <property type="entry name" value="P-loop containing nucleotide triphosphate hydrolases"/>
    <property type="match status" value="2"/>
</dbReference>
<evidence type="ECO:0000256" key="6">
    <source>
        <dbReference type="ARBA" id="ARBA00022840"/>
    </source>
</evidence>
<keyword evidence="2" id="KW-0472">Membrane</keyword>
<keyword evidence="2" id="KW-1003">Cell membrane</keyword>
<evidence type="ECO:0000256" key="4">
    <source>
        <dbReference type="ARBA" id="ARBA00022737"/>
    </source>
</evidence>
<dbReference type="PROSITE" id="PS00211">
    <property type="entry name" value="ABC_TRANSPORTER_1"/>
    <property type="match status" value="1"/>
</dbReference>
<evidence type="ECO:0000259" key="7">
    <source>
        <dbReference type="PROSITE" id="PS50893"/>
    </source>
</evidence>
<keyword evidence="6 8" id="KW-0067">ATP-binding</keyword>
<keyword evidence="3" id="KW-0762">Sugar transport</keyword>
<dbReference type="InterPro" id="IPR017871">
    <property type="entry name" value="ABC_transporter-like_CS"/>
</dbReference>
<dbReference type="PANTHER" id="PTHR43790:SF9">
    <property type="entry name" value="GALACTOFURANOSE TRANSPORTER ATP-BINDING PROTEIN YTFR"/>
    <property type="match status" value="1"/>
</dbReference>
<evidence type="ECO:0000256" key="1">
    <source>
        <dbReference type="ARBA" id="ARBA00022448"/>
    </source>
</evidence>
<dbReference type="InterPro" id="IPR003439">
    <property type="entry name" value="ABC_transporter-like_ATP-bd"/>
</dbReference>